<gene>
    <name evidence="1" type="ORF">LOK49_LG01G01613</name>
</gene>
<proteinExistence type="predicted"/>
<sequence length="139" mass="15284">MKYGILATLTLTFQLQFQYVPLLFSLTFSPQQIPTNGLQQEKVSGSLVSILKASPRDMDIKYKSFLDKWEVDPKVKCVLVGSSPPRAFSAGIYSRIFFNIDVLAMPENGIGLSPDVGLAYIATPGRGSVETERIEGHGK</sequence>
<name>A0ACC0J6I7_9ERIC</name>
<evidence type="ECO:0000313" key="2">
    <source>
        <dbReference type="Proteomes" id="UP001060215"/>
    </source>
</evidence>
<keyword evidence="2" id="KW-1185">Reference proteome</keyword>
<dbReference type="EMBL" id="CM045758">
    <property type="protein sequence ID" value="KAI8032724.1"/>
    <property type="molecule type" value="Genomic_DNA"/>
</dbReference>
<evidence type="ECO:0000313" key="1">
    <source>
        <dbReference type="EMBL" id="KAI8032724.1"/>
    </source>
</evidence>
<organism evidence="1 2">
    <name type="scientific">Camellia lanceoleosa</name>
    <dbReference type="NCBI Taxonomy" id="1840588"/>
    <lineage>
        <taxon>Eukaryota</taxon>
        <taxon>Viridiplantae</taxon>
        <taxon>Streptophyta</taxon>
        <taxon>Embryophyta</taxon>
        <taxon>Tracheophyta</taxon>
        <taxon>Spermatophyta</taxon>
        <taxon>Magnoliopsida</taxon>
        <taxon>eudicotyledons</taxon>
        <taxon>Gunneridae</taxon>
        <taxon>Pentapetalae</taxon>
        <taxon>asterids</taxon>
        <taxon>Ericales</taxon>
        <taxon>Theaceae</taxon>
        <taxon>Camellia</taxon>
    </lineage>
</organism>
<accession>A0ACC0J6I7</accession>
<comment type="caution">
    <text evidence="1">The sequence shown here is derived from an EMBL/GenBank/DDBJ whole genome shotgun (WGS) entry which is preliminary data.</text>
</comment>
<dbReference type="Proteomes" id="UP001060215">
    <property type="component" value="Chromosome 1"/>
</dbReference>
<reference evidence="1 2" key="1">
    <citation type="journal article" date="2022" name="Plant J.">
        <title>Chromosome-level genome of Camellia lanceoleosa provides a valuable resource for understanding genome evolution and self-incompatibility.</title>
        <authorList>
            <person name="Gong W."/>
            <person name="Xiao S."/>
            <person name="Wang L."/>
            <person name="Liao Z."/>
            <person name="Chang Y."/>
            <person name="Mo W."/>
            <person name="Hu G."/>
            <person name="Li W."/>
            <person name="Zhao G."/>
            <person name="Zhu H."/>
            <person name="Hu X."/>
            <person name="Ji K."/>
            <person name="Xiang X."/>
            <person name="Song Q."/>
            <person name="Yuan D."/>
            <person name="Jin S."/>
            <person name="Zhang L."/>
        </authorList>
    </citation>
    <scope>NUCLEOTIDE SEQUENCE [LARGE SCALE GENOMIC DNA]</scope>
    <source>
        <strain evidence="1">SQ_2022a</strain>
    </source>
</reference>
<protein>
    <submittedName>
        <fullName evidence="1">Uncharacterized protein</fullName>
    </submittedName>
</protein>